<proteinExistence type="inferred from homology"/>
<dbReference type="InterPro" id="IPR006186">
    <property type="entry name" value="Ser/Thr-sp_prot-phosphatase"/>
</dbReference>
<evidence type="ECO:0000256" key="7">
    <source>
        <dbReference type="ARBA" id="ARBA00048336"/>
    </source>
</evidence>
<comment type="cofactor">
    <cofactor evidence="1">
        <name>Mn(2+)</name>
        <dbReference type="ChEBI" id="CHEBI:29035"/>
    </cofactor>
</comment>
<name>A0ABR2HTX3_9EUKA</name>
<evidence type="ECO:0000313" key="10">
    <source>
        <dbReference type="EMBL" id="KAK8852467.1"/>
    </source>
</evidence>
<evidence type="ECO:0000313" key="11">
    <source>
        <dbReference type="Proteomes" id="UP001470230"/>
    </source>
</evidence>
<dbReference type="PRINTS" id="PR00114">
    <property type="entry name" value="STPHPHTASE"/>
</dbReference>
<dbReference type="InterPro" id="IPR050341">
    <property type="entry name" value="PP1_catalytic_subunit"/>
</dbReference>
<gene>
    <name evidence="10" type="ORF">M9Y10_017443</name>
</gene>
<keyword evidence="4" id="KW-0904">Protein phosphatase</keyword>
<dbReference type="InterPro" id="IPR004843">
    <property type="entry name" value="Calcineurin-like_PHP"/>
</dbReference>
<evidence type="ECO:0000256" key="5">
    <source>
        <dbReference type="ARBA" id="ARBA00023211"/>
    </source>
</evidence>
<protein>
    <recommendedName>
        <fullName evidence="8">Serine/threonine-protein phosphatase</fullName>
        <ecNumber evidence="8">3.1.3.16</ecNumber>
    </recommendedName>
</protein>
<comment type="similarity">
    <text evidence="8">Belongs to the PPP phosphatase family.</text>
</comment>
<dbReference type="Gene3D" id="3.60.21.10">
    <property type="match status" value="1"/>
</dbReference>
<dbReference type="PANTHER" id="PTHR11668">
    <property type="entry name" value="SERINE/THREONINE PROTEIN PHOSPHATASE"/>
    <property type="match status" value="1"/>
</dbReference>
<evidence type="ECO:0000256" key="6">
    <source>
        <dbReference type="ARBA" id="ARBA00047761"/>
    </source>
</evidence>
<dbReference type="InterPro" id="IPR029052">
    <property type="entry name" value="Metallo-depent_PP-like"/>
</dbReference>
<accession>A0ABR2HTX3</accession>
<evidence type="ECO:0000256" key="2">
    <source>
        <dbReference type="ARBA" id="ARBA00022723"/>
    </source>
</evidence>
<keyword evidence="11" id="KW-1185">Reference proteome</keyword>
<dbReference type="SMART" id="SM00156">
    <property type="entry name" value="PP2Ac"/>
    <property type="match status" value="1"/>
</dbReference>
<comment type="catalytic activity">
    <reaction evidence="7 8">
        <text>O-phospho-L-threonyl-[protein] + H2O = L-threonyl-[protein] + phosphate</text>
        <dbReference type="Rhea" id="RHEA:47004"/>
        <dbReference type="Rhea" id="RHEA-COMP:11060"/>
        <dbReference type="Rhea" id="RHEA-COMP:11605"/>
        <dbReference type="ChEBI" id="CHEBI:15377"/>
        <dbReference type="ChEBI" id="CHEBI:30013"/>
        <dbReference type="ChEBI" id="CHEBI:43474"/>
        <dbReference type="ChEBI" id="CHEBI:61977"/>
        <dbReference type="EC" id="3.1.3.16"/>
    </reaction>
</comment>
<organism evidence="10 11">
    <name type="scientific">Tritrichomonas musculus</name>
    <dbReference type="NCBI Taxonomy" id="1915356"/>
    <lineage>
        <taxon>Eukaryota</taxon>
        <taxon>Metamonada</taxon>
        <taxon>Parabasalia</taxon>
        <taxon>Tritrichomonadida</taxon>
        <taxon>Tritrichomonadidae</taxon>
        <taxon>Tritrichomonas</taxon>
    </lineage>
</organism>
<dbReference type="Pfam" id="PF00149">
    <property type="entry name" value="Metallophos"/>
    <property type="match status" value="1"/>
</dbReference>
<dbReference type="EC" id="3.1.3.16" evidence="8"/>
<sequence length="367" mass="41763">MLTNRDLDEIVFQVILSRMHSKKQFKSPISLRTMQRLVAQVTSILEKEPIMLKLDANITIVGDIHGNIDDLLRIFEKCRYPPAMKYLFLGDYVDRGQCGTEVLTLLFALKVKYPNNIFLLRGNHETMGLTHVYGFEREITSPEKYNMDLYYRICEAFEELPICALVGKKIFCVHGGISPLLKDPHELLKLSKPQEELSLKNDIFTDMVWSDPACVEGFTPNGRGCGYLFGPDVLSQFLDDNNLDILIRSHETCQEGVAWPYAEDDKNVDKCLTVFSNSDYCGRGNSAAVLHVNSNLLVNVELIEPMTAIEMYKRKVLLPFWLYDLIATKESRYAQMKAENKPANKKSNNIQKAIRPAIAAENVAENL</sequence>
<keyword evidence="3 8" id="KW-0378">Hydrolase</keyword>
<comment type="caution">
    <text evidence="10">The sequence shown here is derived from an EMBL/GenBank/DDBJ whole genome shotgun (WGS) entry which is preliminary data.</text>
</comment>
<keyword evidence="2" id="KW-0479">Metal-binding</keyword>
<evidence type="ECO:0000259" key="9">
    <source>
        <dbReference type="PROSITE" id="PS00125"/>
    </source>
</evidence>
<dbReference type="Proteomes" id="UP001470230">
    <property type="component" value="Unassembled WGS sequence"/>
</dbReference>
<reference evidence="10 11" key="1">
    <citation type="submission" date="2024-04" db="EMBL/GenBank/DDBJ databases">
        <title>Tritrichomonas musculus Genome.</title>
        <authorList>
            <person name="Alves-Ferreira E."/>
            <person name="Grigg M."/>
            <person name="Lorenzi H."/>
            <person name="Galac M."/>
        </authorList>
    </citation>
    <scope>NUCLEOTIDE SEQUENCE [LARGE SCALE GENOMIC DNA]</scope>
    <source>
        <strain evidence="10 11">EAF2021</strain>
    </source>
</reference>
<dbReference type="PROSITE" id="PS00125">
    <property type="entry name" value="SER_THR_PHOSPHATASE"/>
    <property type="match status" value="1"/>
</dbReference>
<evidence type="ECO:0000256" key="3">
    <source>
        <dbReference type="ARBA" id="ARBA00022801"/>
    </source>
</evidence>
<dbReference type="EMBL" id="JAPFFF010000023">
    <property type="protein sequence ID" value="KAK8852467.1"/>
    <property type="molecule type" value="Genomic_DNA"/>
</dbReference>
<evidence type="ECO:0000256" key="8">
    <source>
        <dbReference type="RuleBase" id="RU004273"/>
    </source>
</evidence>
<keyword evidence="5" id="KW-0464">Manganese</keyword>
<evidence type="ECO:0000256" key="1">
    <source>
        <dbReference type="ARBA" id="ARBA00001936"/>
    </source>
</evidence>
<dbReference type="PANTHER" id="PTHR11668:SF300">
    <property type="entry name" value="SERINE_THREONINE-PROTEIN PHOSPHATASE"/>
    <property type="match status" value="1"/>
</dbReference>
<evidence type="ECO:0000256" key="4">
    <source>
        <dbReference type="ARBA" id="ARBA00022912"/>
    </source>
</evidence>
<feature type="domain" description="Serine/threonine specific protein phosphatases" evidence="9">
    <location>
        <begin position="120"/>
        <end position="125"/>
    </location>
</feature>
<comment type="catalytic activity">
    <reaction evidence="6">
        <text>O-phospho-L-seryl-[protein] + H2O = L-seryl-[protein] + phosphate</text>
        <dbReference type="Rhea" id="RHEA:20629"/>
        <dbReference type="Rhea" id="RHEA-COMP:9863"/>
        <dbReference type="Rhea" id="RHEA-COMP:11604"/>
        <dbReference type="ChEBI" id="CHEBI:15377"/>
        <dbReference type="ChEBI" id="CHEBI:29999"/>
        <dbReference type="ChEBI" id="CHEBI:43474"/>
        <dbReference type="ChEBI" id="CHEBI:83421"/>
        <dbReference type="EC" id="3.1.3.16"/>
    </reaction>
</comment>
<dbReference type="SUPFAM" id="SSF56300">
    <property type="entry name" value="Metallo-dependent phosphatases"/>
    <property type="match status" value="1"/>
</dbReference>